<evidence type="ECO:0000256" key="7">
    <source>
        <dbReference type="ARBA" id="ARBA00023014"/>
    </source>
</evidence>
<feature type="domain" description="4Fe-4S ferredoxin-type" evidence="8">
    <location>
        <begin position="105"/>
        <end position="134"/>
    </location>
</feature>
<evidence type="ECO:0000256" key="3">
    <source>
        <dbReference type="ARBA" id="ARBA00022723"/>
    </source>
</evidence>
<keyword evidence="3" id="KW-0479">Metal-binding</keyword>
<dbReference type="PANTHER" id="PTHR43177">
    <property type="entry name" value="PROTEIN NRFC"/>
    <property type="match status" value="1"/>
</dbReference>
<evidence type="ECO:0000256" key="6">
    <source>
        <dbReference type="ARBA" id="ARBA00023004"/>
    </source>
</evidence>
<dbReference type="Proteomes" id="UP000238415">
    <property type="component" value="Unassembled WGS sequence"/>
</dbReference>
<dbReference type="PROSITE" id="PS00198">
    <property type="entry name" value="4FE4S_FER_1"/>
    <property type="match status" value="1"/>
</dbReference>
<organism evidence="9 10">
    <name type="scientific">Neomoorella humiferrea</name>
    <dbReference type="NCBI Taxonomy" id="676965"/>
    <lineage>
        <taxon>Bacteria</taxon>
        <taxon>Bacillati</taxon>
        <taxon>Bacillota</taxon>
        <taxon>Clostridia</taxon>
        <taxon>Neomoorellales</taxon>
        <taxon>Neomoorellaceae</taxon>
        <taxon>Neomoorella</taxon>
    </lineage>
</organism>
<reference evidence="9 10" key="1">
    <citation type="submission" date="2018-03" db="EMBL/GenBank/DDBJ databases">
        <title>Genome sequence of Moorella humiferrea DSM 23265.</title>
        <authorList>
            <person name="Poehlein A."/>
            <person name="Daniel R."/>
        </authorList>
    </citation>
    <scope>NUCLEOTIDE SEQUENCE [LARGE SCALE GENOMIC DNA]</scope>
    <source>
        <strain evidence="9 10">DSM 23265</strain>
    </source>
</reference>
<accession>A0A2T0AJZ5</accession>
<keyword evidence="2" id="KW-0004">4Fe-4S</keyword>
<dbReference type="CDD" id="cd10550">
    <property type="entry name" value="DMSOR_beta_like"/>
    <property type="match status" value="1"/>
</dbReference>
<keyword evidence="4" id="KW-0677">Repeat</keyword>
<dbReference type="SUPFAM" id="SSF54862">
    <property type="entry name" value="4Fe-4S ferredoxins"/>
    <property type="match status" value="1"/>
</dbReference>
<dbReference type="PANTHER" id="PTHR43177:SF5">
    <property type="entry name" value="ANAEROBIC DIMETHYL SULFOXIDE REDUCTASE CHAIN B-RELATED"/>
    <property type="match status" value="1"/>
</dbReference>
<dbReference type="GO" id="GO:0046872">
    <property type="term" value="F:metal ion binding"/>
    <property type="evidence" value="ECO:0007669"/>
    <property type="project" value="UniProtKB-KW"/>
</dbReference>
<dbReference type="InterPro" id="IPR017900">
    <property type="entry name" value="4Fe4S_Fe_S_CS"/>
</dbReference>
<dbReference type="Gene3D" id="3.30.70.20">
    <property type="match status" value="2"/>
</dbReference>
<evidence type="ECO:0000256" key="1">
    <source>
        <dbReference type="ARBA" id="ARBA00022448"/>
    </source>
</evidence>
<proteinExistence type="predicted"/>
<keyword evidence="6" id="KW-0408">Iron</keyword>
<protein>
    <submittedName>
        <fullName evidence="9">Putative ferredoxin-like protein YdhY</fullName>
    </submittedName>
</protein>
<dbReference type="EMBL" id="PVXM01000061">
    <property type="protein sequence ID" value="PRR68703.1"/>
    <property type="molecule type" value="Genomic_DNA"/>
</dbReference>
<keyword evidence="7" id="KW-0411">Iron-sulfur</keyword>
<dbReference type="InterPro" id="IPR050954">
    <property type="entry name" value="ET_IronSulfur_Cluster-Binding"/>
</dbReference>
<evidence type="ECO:0000313" key="10">
    <source>
        <dbReference type="Proteomes" id="UP000238415"/>
    </source>
</evidence>
<sequence>MPKVIAINQERCNGCQLCQIGCMAKKTGRAGLQISRIRVDKLAEGGCVALTCNHCDEPVCVTACLMEAITKGEDGVILRNESFCIGCQACVIVCPWGAVVLDTDRDVAVSCDLCSGEPYCVDICPTGALQLASPKDISMKKRQFAAERIALSGPNTSAAVL</sequence>
<keyword evidence="1" id="KW-0813">Transport</keyword>
<evidence type="ECO:0000256" key="4">
    <source>
        <dbReference type="ARBA" id="ARBA00022737"/>
    </source>
</evidence>
<gene>
    <name evidence="9" type="primary">ydhY</name>
    <name evidence="9" type="ORF">MOHU_26350</name>
</gene>
<keyword evidence="5" id="KW-0249">Electron transport</keyword>
<feature type="domain" description="4Fe-4S ferredoxin-type" evidence="8">
    <location>
        <begin position="75"/>
        <end position="104"/>
    </location>
</feature>
<evidence type="ECO:0000256" key="5">
    <source>
        <dbReference type="ARBA" id="ARBA00022982"/>
    </source>
</evidence>
<keyword evidence="10" id="KW-1185">Reference proteome</keyword>
<dbReference type="PROSITE" id="PS51379">
    <property type="entry name" value="4FE4S_FER_2"/>
    <property type="match status" value="2"/>
</dbReference>
<evidence type="ECO:0000259" key="8">
    <source>
        <dbReference type="PROSITE" id="PS51379"/>
    </source>
</evidence>
<evidence type="ECO:0000256" key="2">
    <source>
        <dbReference type="ARBA" id="ARBA00022485"/>
    </source>
</evidence>
<evidence type="ECO:0000313" key="9">
    <source>
        <dbReference type="EMBL" id="PRR68703.1"/>
    </source>
</evidence>
<dbReference type="InterPro" id="IPR017896">
    <property type="entry name" value="4Fe4S_Fe-S-bd"/>
</dbReference>
<dbReference type="GO" id="GO:0051539">
    <property type="term" value="F:4 iron, 4 sulfur cluster binding"/>
    <property type="evidence" value="ECO:0007669"/>
    <property type="project" value="UniProtKB-KW"/>
</dbReference>
<name>A0A2T0AJZ5_9FIRM</name>
<dbReference type="AlphaFoldDB" id="A0A2T0AJZ5"/>
<dbReference type="Pfam" id="PF12800">
    <property type="entry name" value="Fer4_4"/>
    <property type="match status" value="1"/>
</dbReference>
<dbReference type="Pfam" id="PF13247">
    <property type="entry name" value="Fer4_11"/>
    <property type="match status" value="1"/>
</dbReference>
<comment type="caution">
    <text evidence="9">The sequence shown here is derived from an EMBL/GenBank/DDBJ whole genome shotgun (WGS) entry which is preliminary data.</text>
</comment>